<dbReference type="SMART" id="SM00389">
    <property type="entry name" value="HOX"/>
    <property type="match status" value="1"/>
</dbReference>
<name>A0A4U0TMZ2_9PEZI</name>
<evidence type="ECO:0000259" key="8">
    <source>
        <dbReference type="PROSITE" id="PS50071"/>
    </source>
</evidence>
<keyword evidence="2 5" id="KW-0238">DNA-binding</keyword>
<evidence type="ECO:0000313" key="10">
    <source>
        <dbReference type="Proteomes" id="UP000308549"/>
    </source>
</evidence>
<evidence type="ECO:0000256" key="1">
    <source>
        <dbReference type="ARBA" id="ARBA00004123"/>
    </source>
</evidence>
<evidence type="ECO:0000256" key="2">
    <source>
        <dbReference type="ARBA" id="ARBA00023125"/>
    </source>
</evidence>
<comment type="subcellular location">
    <subcellularLocation>
        <location evidence="1 5 6">Nucleus</location>
    </subcellularLocation>
</comment>
<feature type="compositionally biased region" description="Polar residues" evidence="7">
    <location>
        <begin position="327"/>
        <end position="345"/>
    </location>
</feature>
<evidence type="ECO:0000256" key="5">
    <source>
        <dbReference type="PROSITE-ProRule" id="PRU00108"/>
    </source>
</evidence>
<reference evidence="9 10" key="1">
    <citation type="submission" date="2017-03" db="EMBL/GenBank/DDBJ databases">
        <title>Genomes of endolithic fungi from Antarctica.</title>
        <authorList>
            <person name="Coleine C."/>
            <person name="Masonjones S."/>
            <person name="Stajich J.E."/>
        </authorList>
    </citation>
    <scope>NUCLEOTIDE SEQUENCE [LARGE SCALE GENOMIC DNA]</scope>
    <source>
        <strain evidence="9 10">CCFEE 6315</strain>
    </source>
</reference>
<gene>
    <name evidence="9" type="ORF">B0A50_07566</name>
</gene>
<dbReference type="CDD" id="cd00086">
    <property type="entry name" value="homeodomain"/>
    <property type="match status" value="1"/>
</dbReference>
<dbReference type="OrthoDB" id="6159439at2759"/>
<dbReference type="PANTHER" id="PTHR24208:SF166">
    <property type="entry name" value="LIM HOMEOBOX TRANSCRIPTION FACTOR 1 ALPHA, ISOFORM B"/>
    <property type="match status" value="1"/>
</dbReference>
<evidence type="ECO:0000256" key="3">
    <source>
        <dbReference type="ARBA" id="ARBA00023155"/>
    </source>
</evidence>
<accession>A0A4U0TMZ2</accession>
<feature type="compositionally biased region" description="Basic and acidic residues" evidence="7">
    <location>
        <begin position="81"/>
        <end position="90"/>
    </location>
</feature>
<dbReference type="GO" id="GO:0000977">
    <property type="term" value="F:RNA polymerase II transcription regulatory region sequence-specific DNA binding"/>
    <property type="evidence" value="ECO:0007669"/>
    <property type="project" value="TreeGrafter"/>
</dbReference>
<feature type="region of interest" description="Disordered" evidence="7">
    <location>
        <begin position="432"/>
        <end position="485"/>
    </location>
</feature>
<feature type="compositionally biased region" description="Low complexity" evidence="7">
    <location>
        <begin position="440"/>
        <end position="453"/>
    </location>
</feature>
<dbReference type="Pfam" id="PF00046">
    <property type="entry name" value="Homeodomain"/>
    <property type="match status" value="1"/>
</dbReference>
<evidence type="ECO:0000256" key="7">
    <source>
        <dbReference type="SAM" id="MobiDB-lite"/>
    </source>
</evidence>
<keyword evidence="3 5" id="KW-0371">Homeobox</keyword>
<feature type="domain" description="Homeobox" evidence="8">
    <location>
        <begin position="101"/>
        <end position="162"/>
    </location>
</feature>
<dbReference type="PANTHER" id="PTHR24208">
    <property type="entry name" value="LIM/HOMEOBOX PROTEIN LHX"/>
    <property type="match status" value="1"/>
</dbReference>
<evidence type="ECO:0000256" key="4">
    <source>
        <dbReference type="ARBA" id="ARBA00023242"/>
    </source>
</evidence>
<dbReference type="GO" id="GO:0000981">
    <property type="term" value="F:DNA-binding transcription factor activity, RNA polymerase II-specific"/>
    <property type="evidence" value="ECO:0007669"/>
    <property type="project" value="TreeGrafter"/>
</dbReference>
<dbReference type="GO" id="GO:0005634">
    <property type="term" value="C:nucleus"/>
    <property type="evidence" value="ECO:0007669"/>
    <property type="project" value="UniProtKB-SubCell"/>
</dbReference>
<feature type="region of interest" description="Disordered" evidence="7">
    <location>
        <begin position="327"/>
        <end position="411"/>
    </location>
</feature>
<dbReference type="AlphaFoldDB" id="A0A4U0TMZ2"/>
<feature type="DNA-binding region" description="Homeobox" evidence="5">
    <location>
        <begin position="103"/>
        <end position="163"/>
    </location>
</feature>
<sequence>MGPSSRLQHEVEQEPPGPQVLTDFRQQAASQGPQPVASSALPPATYGGSAPTSPSGRLTPHSPEDERGEQQAETDEMDFETAGHDEDDSRQPMTAAELRAQKRKMKRFRLTHNQTRFLMSEFARQPHPDAAHRERLSREIPGLSPRQVQVWFQNRRAKLKRLTGEDRERMMRSRALPVNFDMTQALHSPFGAPPAHSLGTPMPSPGGFFSHPGNVRPLTLDTLRRVPDYESYSQHQYASPTGITPAVGAFTFTPPQSATDTMSPSSVVSNFSFPAQQESPRRPPFGLPMGSYPNYGAPHHPSHRLSRAFGEPAGSPLRTSVSYTGLASSNLPLTQPPERTSSLSERSPFLPNRPQRSFTGPVGGQPDNQPSSNQDSEQQHAYQMSSTEAPHSTALQDYRQSSSHIAGPQIPSYQSYQQAQFATPSGAQYAYSQFSNQPYQGSIHQQSQESQSQLPPPHQHPLAGLPSQPHVYPQDSSTLERGESE</sequence>
<dbReference type="Proteomes" id="UP000308549">
    <property type="component" value="Unassembled WGS sequence"/>
</dbReference>
<feature type="region of interest" description="Disordered" evidence="7">
    <location>
        <begin position="1"/>
        <end position="92"/>
    </location>
</feature>
<feature type="region of interest" description="Disordered" evidence="7">
    <location>
        <begin position="274"/>
        <end position="313"/>
    </location>
</feature>
<evidence type="ECO:0000313" key="9">
    <source>
        <dbReference type="EMBL" id="TKA23358.1"/>
    </source>
</evidence>
<dbReference type="EMBL" id="NAJL01000057">
    <property type="protein sequence ID" value="TKA23358.1"/>
    <property type="molecule type" value="Genomic_DNA"/>
</dbReference>
<dbReference type="InterPro" id="IPR050453">
    <property type="entry name" value="LIM_Homeobox_TF"/>
</dbReference>
<feature type="compositionally biased region" description="Polar residues" evidence="7">
    <location>
        <begin position="24"/>
        <end position="37"/>
    </location>
</feature>
<evidence type="ECO:0000256" key="6">
    <source>
        <dbReference type="RuleBase" id="RU000682"/>
    </source>
</evidence>
<comment type="caution">
    <text evidence="9">The sequence shown here is derived from an EMBL/GenBank/DDBJ whole genome shotgun (WGS) entry which is preliminary data.</text>
</comment>
<protein>
    <recommendedName>
        <fullName evidence="8">Homeobox domain-containing protein</fullName>
    </recommendedName>
</protein>
<proteinExistence type="predicted"/>
<feature type="compositionally biased region" description="Polar residues" evidence="7">
    <location>
        <begin position="366"/>
        <end position="404"/>
    </location>
</feature>
<dbReference type="InterPro" id="IPR009057">
    <property type="entry name" value="Homeodomain-like_sf"/>
</dbReference>
<dbReference type="PROSITE" id="PS50071">
    <property type="entry name" value="HOMEOBOX_2"/>
    <property type="match status" value="1"/>
</dbReference>
<dbReference type="InterPro" id="IPR001356">
    <property type="entry name" value="HD"/>
</dbReference>
<dbReference type="Gene3D" id="1.10.10.60">
    <property type="entry name" value="Homeodomain-like"/>
    <property type="match status" value="1"/>
</dbReference>
<organism evidence="9 10">
    <name type="scientific">Salinomyces thailandicus</name>
    <dbReference type="NCBI Taxonomy" id="706561"/>
    <lineage>
        <taxon>Eukaryota</taxon>
        <taxon>Fungi</taxon>
        <taxon>Dikarya</taxon>
        <taxon>Ascomycota</taxon>
        <taxon>Pezizomycotina</taxon>
        <taxon>Dothideomycetes</taxon>
        <taxon>Dothideomycetidae</taxon>
        <taxon>Mycosphaerellales</taxon>
        <taxon>Teratosphaeriaceae</taxon>
        <taxon>Salinomyces</taxon>
    </lineage>
</organism>
<keyword evidence="10" id="KW-1185">Reference proteome</keyword>
<keyword evidence="4 5" id="KW-0539">Nucleus</keyword>
<dbReference type="SUPFAM" id="SSF46689">
    <property type="entry name" value="Homeodomain-like"/>
    <property type="match status" value="1"/>
</dbReference>